<evidence type="ECO:0000313" key="2">
    <source>
        <dbReference type="EMBL" id="CQR35866.1"/>
    </source>
</evidence>
<keyword evidence="1" id="KW-1133">Transmembrane helix</keyword>
<evidence type="ECO:0000313" key="3">
    <source>
        <dbReference type="Proteomes" id="UP000078599"/>
    </source>
</evidence>
<organism evidence="2 3">
    <name type="scientific">Thiomonas arsenitoxydans (strain DSM 22701 / CIP 110005 / 3As)</name>
    <dbReference type="NCBI Taxonomy" id="426114"/>
    <lineage>
        <taxon>Bacteria</taxon>
        <taxon>Pseudomonadati</taxon>
        <taxon>Pseudomonadota</taxon>
        <taxon>Betaproteobacteria</taxon>
        <taxon>Burkholderiales</taxon>
        <taxon>Thiomonas</taxon>
    </lineage>
</organism>
<reference evidence="2 3" key="1">
    <citation type="submission" date="2015-03" db="EMBL/GenBank/DDBJ databases">
        <authorList>
            <person name="Regsiter A."/>
            <person name="william w."/>
        </authorList>
    </citation>
    <scope>NUCLEOTIDE SEQUENCE [LARGE SCALE GENOMIC DNA]</scope>
    <source>
        <strain evidence="2 3">CB1</strain>
    </source>
</reference>
<comment type="caution">
    <text evidence="2">The sequence shown here is derived from an EMBL/GenBank/DDBJ whole genome shotgun (WGS) entry which is preliminary data.</text>
</comment>
<proteinExistence type="predicted"/>
<protein>
    <submittedName>
        <fullName evidence="2">Uncharacterized protein</fullName>
    </submittedName>
</protein>
<name>A0ABP1ZA72_THIA3</name>
<feature type="transmembrane region" description="Helical" evidence="1">
    <location>
        <begin position="20"/>
        <end position="41"/>
    </location>
</feature>
<keyword evidence="1" id="KW-0812">Transmembrane</keyword>
<keyword evidence="3" id="KW-1185">Reference proteome</keyword>
<gene>
    <name evidence="2" type="ORF">THICB1_50287</name>
</gene>
<dbReference type="EMBL" id="CTRI01000027">
    <property type="protein sequence ID" value="CQR35866.1"/>
    <property type="molecule type" value="Genomic_DNA"/>
</dbReference>
<accession>A0ABP1ZA72</accession>
<keyword evidence="1" id="KW-0472">Membrane</keyword>
<sequence>MLPESNTITSSAIPCVELMHFAMLCASFFVIIIKLKLAILIKPRMIIFVGEIFNGVARAVLEYYCQKNYKKSPFACIKKCGVKA</sequence>
<dbReference type="Proteomes" id="UP000078599">
    <property type="component" value="Unassembled WGS sequence"/>
</dbReference>
<evidence type="ECO:0000256" key="1">
    <source>
        <dbReference type="SAM" id="Phobius"/>
    </source>
</evidence>